<gene>
    <name evidence="1" type="ordered locus">Os10g0378500</name>
</gene>
<feature type="non-terminal residue" evidence="1">
    <location>
        <position position="1"/>
    </location>
</feature>
<feature type="non-terminal residue" evidence="1">
    <location>
        <position position="62"/>
    </location>
</feature>
<reference evidence="2" key="2">
    <citation type="journal article" date="2008" name="Nucleic Acids Res.">
        <title>The rice annotation project database (RAP-DB): 2008 update.</title>
        <authorList>
            <consortium name="The rice annotation project (RAP)"/>
        </authorList>
    </citation>
    <scope>GENOME REANNOTATION</scope>
    <source>
        <strain evidence="2">cv. Nipponbare</strain>
    </source>
</reference>
<organism evidence="1 2">
    <name type="scientific">Oryza sativa subsp. japonica</name>
    <name type="common">Rice</name>
    <dbReference type="NCBI Taxonomy" id="39947"/>
    <lineage>
        <taxon>Eukaryota</taxon>
        <taxon>Viridiplantae</taxon>
        <taxon>Streptophyta</taxon>
        <taxon>Embryophyta</taxon>
        <taxon>Tracheophyta</taxon>
        <taxon>Spermatophyta</taxon>
        <taxon>Magnoliopsida</taxon>
        <taxon>Liliopsida</taxon>
        <taxon>Poales</taxon>
        <taxon>Poaceae</taxon>
        <taxon>BOP clade</taxon>
        <taxon>Oryzoideae</taxon>
        <taxon>Oryzeae</taxon>
        <taxon>Oryzinae</taxon>
        <taxon>Oryza</taxon>
        <taxon>Oryza sativa</taxon>
    </lineage>
</organism>
<dbReference type="Proteomes" id="UP000000763">
    <property type="component" value="Chromosome 10"/>
</dbReference>
<name>Q0IY19_ORYSJ</name>
<protein>
    <submittedName>
        <fullName evidence="1">Os10g0378500 protein</fullName>
    </submittedName>
</protein>
<evidence type="ECO:0000313" key="2">
    <source>
        <dbReference type="Proteomes" id="UP000000763"/>
    </source>
</evidence>
<proteinExistence type="predicted"/>
<reference evidence="1 2" key="1">
    <citation type="journal article" date="2005" name="Nature">
        <title>The map-based sequence of the rice genome.</title>
        <authorList>
            <consortium name="International rice genome sequencing project (IRGSP)"/>
            <person name="Matsumoto T."/>
            <person name="Wu J."/>
            <person name="Kanamori H."/>
            <person name="Katayose Y."/>
            <person name="Fujisawa M."/>
            <person name="Namiki N."/>
            <person name="Mizuno H."/>
            <person name="Yamamoto K."/>
            <person name="Antonio B.A."/>
            <person name="Baba T."/>
            <person name="Sakata K."/>
            <person name="Nagamura Y."/>
            <person name="Aoki H."/>
            <person name="Arikawa K."/>
            <person name="Arita K."/>
            <person name="Bito T."/>
            <person name="Chiden Y."/>
            <person name="Fujitsuka N."/>
            <person name="Fukunaka R."/>
            <person name="Hamada M."/>
            <person name="Harada C."/>
            <person name="Hayashi A."/>
            <person name="Hijishita S."/>
            <person name="Honda M."/>
            <person name="Hosokawa S."/>
            <person name="Ichikawa Y."/>
            <person name="Idonuma A."/>
            <person name="Iijima M."/>
            <person name="Ikeda M."/>
            <person name="Ikeno M."/>
            <person name="Ito K."/>
            <person name="Ito S."/>
            <person name="Ito T."/>
            <person name="Ito Y."/>
            <person name="Ito Y."/>
            <person name="Iwabuchi A."/>
            <person name="Kamiya K."/>
            <person name="Karasawa W."/>
            <person name="Kurita K."/>
            <person name="Katagiri S."/>
            <person name="Kikuta A."/>
            <person name="Kobayashi H."/>
            <person name="Kobayashi N."/>
            <person name="Machita K."/>
            <person name="Maehara T."/>
            <person name="Masukawa M."/>
            <person name="Mizubayashi T."/>
            <person name="Mukai Y."/>
            <person name="Nagasaki H."/>
            <person name="Nagata Y."/>
            <person name="Naito S."/>
            <person name="Nakashima M."/>
            <person name="Nakama Y."/>
            <person name="Nakamichi Y."/>
            <person name="Nakamura M."/>
            <person name="Meguro A."/>
            <person name="Negishi M."/>
            <person name="Ohta I."/>
            <person name="Ohta T."/>
            <person name="Okamoto M."/>
            <person name="Ono N."/>
            <person name="Saji S."/>
            <person name="Sakaguchi M."/>
            <person name="Sakai K."/>
            <person name="Shibata M."/>
            <person name="Shimokawa T."/>
            <person name="Song J."/>
            <person name="Takazaki Y."/>
            <person name="Terasawa K."/>
            <person name="Tsugane M."/>
            <person name="Tsuji K."/>
            <person name="Ueda S."/>
            <person name="Waki K."/>
            <person name="Yamagata H."/>
            <person name="Yamamoto M."/>
            <person name="Yamamoto S."/>
            <person name="Yamane H."/>
            <person name="Yoshiki S."/>
            <person name="Yoshihara R."/>
            <person name="Yukawa K."/>
            <person name="Zhong H."/>
            <person name="Yano M."/>
            <person name="Yuan Q."/>
            <person name="Ouyang S."/>
            <person name="Liu J."/>
            <person name="Jones K.M."/>
            <person name="Gansberger K."/>
            <person name="Moffat K."/>
            <person name="Hill J."/>
            <person name="Bera J."/>
            <person name="Fadrosh D."/>
            <person name="Jin S."/>
            <person name="Johri S."/>
            <person name="Kim M."/>
            <person name="Overton L."/>
            <person name="Reardon M."/>
            <person name="Tsitrin T."/>
            <person name="Vuong H."/>
            <person name="Weaver B."/>
            <person name="Ciecko A."/>
            <person name="Tallon L."/>
            <person name="Jackson J."/>
            <person name="Pai G."/>
            <person name="Aken S.V."/>
            <person name="Utterback T."/>
            <person name="Reidmuller S."/>
            <person name="Feldblyum T."/>
            <person name="Hsiao J."/>
            <person name="Zismann V."/>
            <person name="Iobst S."/>
            <person name="de Vazeille A.R."/>
            <person name="Buell C.R."/>
            <person name="Ying K."/>
            <person name="Li Y."/>
            <person name="Lu T."/>
            <person name="Huang Y."/>
            <person name="Zhao Q."/>
            <person name="Feng Q."/>
            <person name="Zhang L."/>
            <person name="Zhu J."/>
            <person name="Weng Q."/>
            <person name="Mu J."/>
            <person name="Lu Y."/>
            <person name="Fan D."/>
            <person name="Liu Y."/>
            <person name="Guan J."/>
            <person name="Zhang Y."/>
            <person name="Yu S."/>
            <person name="Liu X."/>
            <person name="Zhang Y."/>
            <person name="Hong G."/>
            <person name="Han B."/>
            <person name="Choisne N."/>
            <person name="Demange N."/>
            <person name="Orjeda G."/>
            <person name="Samain S."/>
            <person name="Cattolico L."/>
            <person name="Pelletier E."/>
            <person name="Couloux A."/>
            <person name="Segurens B."/>
            <person name="Wincker P."/>
            <person name="D'Hont A."/>
            <person name="Scarpelli C."/>
            <person name="Weissenbach J."/>
            <person name="Salanoubat M."/>
            <person name="Quetier F."/>
            <person name="Yu Y."/>
            <person name="Kim H.R."/>
            <person name="Rambo T."/>
            <person name="Currie J."/>
            <person name="Collura K."/>
            <person name="Luo M."/>
            <person name="Yang T."/>
            <person name="Ammiraju J.S.S."/>
            <person name="Engler F."/>
            <person name="Soderlund C."/>
            <person name="Wing R.A."/>
            <person name="Palmer L.E."/>
            <person name="de la Bastide M."/>
            <person name="Spiegel L."/>
            <person name="Nascimento L."/>
            <person name="Zutavern T."/>
            <person name="O'Shaughnessy A."/>
            <person name="Dike S."/>
            <person name="Dedhia N."/>
            <person name="Preston R."/>
            <person name="Balija V."/>
            <person name="McCombie W.R."/>
            <person name="Chow T."/>
            <person name="Chen H."/>
            <person name="Chung M."/>
            <person name="Chen C."/>
            <person name="Shaw J."/>
            <person name="Wu H."/>
            <person name="Hsiao K."/>
            <person name="Chao Y."/>
            <person name="Chu M."/>
            <person name="Cheng C."/>
            <person name="Hour A."/>
            <person name="Lee P."/>
            <person name="Lin S."/>
            <person name="Lin Y."/>
            <person name="Liou J."/>
            <person name="Liu S."/>
            <person name="Hsing Y."/>
            <person name="Raghuvanshi S."/>
            <person name="Mohanty A."/>
            <person name="Bharti A.K."/>
            <person name="Gaur A."/>
            <person name="Gupta V."/>
            <person name="Kumar D."/>
            <person name="Ravi V."/>
            <person name="Vij S."/>
            <person name="Kapur A."/>
            <person name="Khurana P."/>
            <person name="Khurana P."/>
            <person name="Khurana J.P."/>
            <person name="Tyagi A.K."/>
            <person name="Gaikwad K."/>
            <person name="Singh A."/>
            <person name="Dalal V."/>
            <person name="Srivastava S."/>
            <person name="Dixit A."/>
            <person name="Pal A.K."/>
            <person name="Ghazi I.A."/>
            <person name="Yadav M."/>
            <person name="Pandit A."/>
            <person name="Bhargava A."/>
            <person name="Sureshbabu K."/>
            <person name="Batra K."/>
            <person name="Sharma T.R."/>
            <person name="Mohapatra T."/>
            <person name="Singh N.K."/>
            <person name="Messing J."/>
            <person name="Nelson A.B."/>
            <person name="Fuks G."/>
            <person name="Kavchok S."/>
            <person name="Keizer G."/>
            <person name="Linton E."/>
            <person name="Llaca V."/>
            <person name="Song R."/>
            <person name="Tanyolac B."/>
            <person name="Young S."/>
            <person name="Ho-Il K."/>
            <person name="Hahn J.H."/>
            <person name="Sangsakoo G."/>
            <person name="Vanavichit A."/>
            <person name="de Mattos Luiz.A.T."/>
            <person name="Zimmer P.D."/>
            <person name="Malone G."/>
            <person name="Dellagostin O."/>
            <person name="de Oliveira A.C."/>
            <person name="Bevan M."/>
            <person name="Bancroft I."/>
            <person name="Minx P."/>
            <person name="Cordum H."/>
            <person name="Wilson R."/>
            <person name="Cheng Z."/>
            <person name="Jin W."/>
            <person name="Jiang J."/>
            <person name="Leong S.A."/>
            <person name="Iwama H."/>
            <person name="Gojobori T."/>
            <person name="Itoh T."/>
            <person name="Niimura Y."/>
            <person name="Fujii Y."/>
            <person name="Habara T."/>
            <person name="Sakai H."/>
            <person name="Sato Y."/>
            <person name="Wilson G."/>
            <person name="Kumar K."/>
            <person name="McCouch S."/>
            <person name="Juretic N."/>
            <person name="Hoen D."/>
            <person name="Wright S."/>
            <person name="Bruskiewich R."/>
            <person name="Bureau T."/>
            <person name="Miyao A."/>
            <person name="Hirochika H."/>
            <person name="Nishikawa T."/>
            <person name="Kadowaki K."/>
            <person name="Sugiura M."/>
            <person name="Burr B."/>
            <person name="Sasaki T."/>
        </authorList>
    </citation>
    <scope>NUCLEOTIDE SEQUENCE [LARGE SCALE GENOMIC DNA]</scope>
    <source>
        <strain evidence="2">cv. Nipponbare</strain>
    </source>
</reference>
<accession>Q0IY19</accession>
<sequence length="62" mass="7629">VIFRATYWLRQWVQLQKYEEDGVFLNVACRNLETMVMQLFANYGWRFTNRLEYCFPCHVRSS</sequence>
<dbReference type="AlphaFoldDB" id="Q0IY19"/>
<evidence type="ECO:0000313" key="1">
    <source>
        <dbReference type="EMBL" id="BAF26396.1"/>
    </source>
</evidence>
<dbReference type="KEGG" id="dosa:Os10g0378500"/>
<dbReference type="EMBL" id="AP008216">
    <property type="protein sequence ID" value="BAF26396.1"/>
    <property type="molecule type" value="Genomic_DNA"/>
</dbReference>